<evidence type="ECO:0000256" key="8">
    <source>
        <dbReference type="ARBA" id="ARBA00022598"/>
    </source>
</evidence>
<evidence type="ECO:0000256" key="14">
    <source>
        <dbReference type="PROSITE-ProRule" id="PRU00409"/>
    </source>
</evidence>
<evidence type="ECO:0000256" key="5">
    <source>
        <dbReference type="ARBA" id="ARBA00012968"/>
    </source>
</evidence>
<dbReference type="InterPro" id="IPR004101">
    <property type="entry name" value="Mur_ligase_C"/>
</dbReference>
<dbReference type="SUPFAM" id="SSF53623">
    <property type="entry name" value="MurD-like peptide ligases, catalytic domain"/>
    <property type="match status" value="1"/>
</dbReference>
<name>A0ABT3X7U2_9BACL</name>
<dbReference type="EMBL" id="JAPMLT010000014">
    <property type="protein sequence ID" value="MCX7571972.1"/>
    <property type="molecule type" value="Genomic_DNA"/>
</dbReference>
<organism evidence="16 17">
    <name type="scientific">Tumebacillus lacus</name>
    <dbReference type="NCBI Taxonomy" id="2995335"/>
    <lineage>
        <taxon>Bacteria</taxon>
        <taxon>Bacillati</taxon>
        <taxon>Bacillota</taxon>
        <taxon>Bacilli</taxon>
        <taxon>Bacillales</taxon>
        <taxon>Alicyclobacillaceae</taxon>
        <taxon>Tumebacillus</taxon>
    </lineage>
</organism>
<evidence type="ECO:0000259" key="15">
    <source>
        <dbReference type="PROSITE" id="PS50975"/>
    </source>
</evidence>
<dbReference type="InterPro" id="IPR018109">
    <property type="entry name" value="Folylpolyglutamate_synth_CS"/>
</dbReference>
<comment type="catalytic activity">
    <reaction evidence="12">
        <text>[L-4-(L-arginin-2-N-yl)aspartate](n)-L-aspartate + L-arginine + ATP = [L-4-(L-arginin-2-N-yl)aspartate](n+1) + ADP + phosphate + H(+)</text>
        <dbReference type="Rhea" id="RHEA:23888"/>
        <dbReference type="Rhea" id="RHEA-COMP:13732"/>
        <dbReference type="Rhea" id="RHEA-COMP:13733"/>
        <dbReference type="ChEBI" id="CHEBI:15378"/>
        <dbReference type="ChEBI" id="CHEBI:30616"/>
        <dbReference type="ChEBI" id="CHEBI:32682"/>
        <dbReference type="ChEBI" id="CHEBI:43474"/>
        <dbReference type="ChEBI" id="CHEBI:137986"/>
        <dbReference type="ChEBI" id="CHEBI:137990"/>
        <dbReference type="ChEBI" id="CHEBI:456216"/>
        <dbReference type="EC" id="6.3.2.30"/>
    </reaction>
</comment>
<dbReference type="PROSITE" id="PS01011">
    <property type="entry name" value="FOLYLPOLYGLU_SYNT_1"/>
    <property type="match status" value="1"/>
</dbReference>
<sequence length="886" mass="96234">MKIEDIRFIPGPNLYLHRPVMVMRLHLEQYTGTESYELAGMTERLLGVLPGLHDHHCAKGEPGGFVERLYGGTYIGHVIEHAAIEMSQLAGLTANRGQTLYADEGVYDVIVECQNEAAMEHLLRSAFDLIEAMIAGEPYSVEAAVEEAKRLIGRTGLGESTRSLVEAAEKRGIPCFRLNGASLVQLGSGRHLKRIQATITEQTSCIGVDIAGDKDLTKELLYLAAIPVPYGRVAGDAEEAVEMFRDVGAPVVVKPLDGNQGKGVSLNLVTEAEVRDAYEKASYYGPDVIVESYLEGRHYRVLVVGGEVVAAAERMPASVVGDGVHTIEKLIALENENPLRGDGHEKPLTKIRIDEAVITKLARAGLAIGDVPHNGEQVMLRDNANLSTGGTAADRTGEIHPSVADVCKRAARIVGLDVCGLDLVCPDISRPFDERKSAIIEVNAAPGIRMHTRPSTGEPREVGERILDMLYPPGSESRIPVIAITGTNGKTTTTRMIGHVMQQTTGKTVGMTSTDGIYIDGTCIAKGDTTGPRSARAILCDPGVDIAVLETARGGMVRGGLGFDWADIGIITNVQPDHLGQDGIHKVEDLLAIKSLIAERVRPGGTVILNADDPNIRELPKHLKPRHREGRQYVFFSLDPQSRILRRHLSEGGTGYFLRDGVIFEAVGDTAQRIMRADEIPVTMHGAALFHVANAMAAIAACRAYGLSKEKVVESLRGFRSDLHNPGRVNLYQVGRGYVLVDYGHNPHSFAAICEMAGRMPNRRVTGVVGVPGDRNNEIVSESGRVAASGFHRLFVKEDTDLRGRHKGEVADLLHHAIRRVDPKKECRVIHNECEALETALREIEDGELIVVFYEKLAPVLDVLKRHDAVSVSHMSLFDQGGVLKA</sequence>
<dbReference type="Pfam" id="PF08245">
    <property type="entry name" value="Mur_ligase_M"/>
    <property type="match status" value="1"/>
</dbReference>
<evidence type="ECO:0000256" key="6">
    <source>
        <dbReference type="ARBA" id="ARBA00013005"/>
    </source>
</evidence>
<dbReference type="InterPro" id="IPR011761">
    <property type="entry name" value="ATP-grasp"/>
</dbReference>
<dbReference type="PROSITE" id="PS50975">
    <property type="entry name" value="ATP_GRASP"/>
    <property type="match status" value="1"/>
</dbReference>
<dbReference type="EC" id="6.3.2.29" evidence="6"/>
<protein>
    <recommendedName>
        <fullName evidence="7">Cyanophycin synthetase</fullName>
        <ecNumber evidence="6">6.3.2.29</ecNumber>
        <ecNumber evidence="5">6.3.2.30</ecNumber>
    </recommendedName>
    <alternativeName>
        <fullName evidence="11">Cyanophycin synthase</fullName>
    </alternativeName>
</protein>
<dbReference type="Pfam" id="PF02875">
    <property type="entry name" value="Mur_ligase_C"/>
    <property type="match status" value="1"/>
</dbReference>
<dbReference type="InterPro" id="IPR011810">
    <property type="entry name" value="Cya_phycin_syn"/>
</dbReference>
<dbReference type="Proteomes" id="UP001208017">
    <property type="component" value="Unassembled WGS sequence"/>
</dbReference>
<dbReference type="GO" id="GO:0071161">
    <property type="term" value="F:cyanophycin synthetase activity (L-arginine-adding)"/>
    <property type="evidence" value="ECO:0007669"/>
    <property type="project" value="UniProtKB-EC"/>
</dbReference>
<keyword evidence="17" id="KW-1185">Reference proteome</keyword>
<dbReference type="SUPFAM" id="SSF53244">
    <property type="entry name" value="MurD-like peptide ligases, peptide-binding domain"/>
    <property type="match status" value="1"/>
</dbReference>
<keyword evidence="8 16" id="KW-0436">Ligase</keyword>
<keyword evidence="10 14" id="KW-0067">ATP-binding</keyword>
<dbReference type="InterPro" id="IPR013221">
    <property type="entry name" value="Mur_ligase_cen"/>
</dbReference>
<evidence type="ECO:0000256" key="7">
    <source>
        <dbReference type="ARBA" id="ARBA00022036"/>
    </source>
</evidence>
<comment type="catalytic activity">
    <reaction evidence="13">
        <text>[L-4-(L-arginin-2-N-yl)aspartate](n) + L-aspartate + ATP = [L-4-(L-arginin-2-N-yl)aspartate](n)-L-aspartate + ADP + phosphate + H(+)</text>
        <dbReference type="Rhea" id="RHEA:13277"/>
        <dbReference type="Rhea" id="RHEA-COMP:13728"/>
        <dbReference type="Rhea" id="RHEA-COMP:13733"/>
        <dbReference type="ChEBI" id="CHEBI:15378"/>
        <dbReference type="ChEBI" id="CHEBI:29991"/>
        <dbReference type="ChEBI" id="CHEBI:30616"/>
        <dbReference type="ChEBI" id="CHEBI:43474"/>
        <dbReference type="ChEBI" id="CHEBI:137986"/>
        <dbReference type="ChEBI" id="CHEBI:137990"/>
        <dbReference type="ChEBI" id="CHEBI:456216"/>
        <dbReference type="EC" id="6.3.2.29"/>
    </reaction>
</comment>
<evidence type="ECO:0000313" key="17">
    <source>
        <dbReference type="Proteomes" id="UP001208017"/>
    </source>
</evidence>
<dbReference type="PANTHER" id="PTHR23135:SF18">
    <property type="entry name" value="CYANOPHYCIN SYNTHETASE"/>
    <property type="match status" value="1"/>
</dbReference>
<dbReference type="Gene3D" id="3.40.1190.10">
    <property type="entry name" value="Mur-like, catalytic domain"/>
    <property type="match status" value="1"/>
</dbReference>
<keyword evidence="9 14" id="KW-0547">Nucleotide-binding</keyword>
<dbReference type="Pfam" id="PF08443">
    <property type="entry name" value="RimK"/>
    <property type="match status" value="1"/>
</dbReference>
<evidence type="ECO:0000256" key="13">
    <source>
        <dbReference type="ARBA" id="ARBA00048425"/>
    </source>
</evidence>
<gene>
    <name evidence="16" type="primary">cphA</name>
    <name evidence="16" type="ORF">OS242_18705</name>
</gene>
<comment type="similarity">
    <text evidence="3">In the C-terminal section; belongs to the MurCDEF family.</text>
</comment>
<dbReference type="SUPFAM" id="SSF56059">
    <property type="entry name" value="Glutathione synthetase ATP-binding domain-like"/>
    <property type="match status" value="1"/>
</dbReference>
<evidence type="ECO:0000313" key="16">
    <source>
        <dbReference type="EMBL" id="MCX7571972.1"/>
    </source>
</evidence>
<evidence type="ECO:0000256" key="1">
    <source>
        <dbReference type="ARBA" id="ARBA00003184"/>
    </source>
</evidence>
<comment type="caution">
    <text evidence="16">The sequence shown here is derived from an EMBL/GenBank/DDBJ whole genome shotgun (WGS) entry which is preliminary data.</text>
</comment>
<reference evidence="16 17" key="1">
    <citation type="submission" date="2022-11" db="EMBL/GenBank/DDBJ databases">
        <title>Study of microbial diversity in lake waters.</title>
        <authorList>
            <person name="Zhang J."/>
        </authorList>
    </citation>
    <scope>NUCLEOTIDE SEQUENCE [LARGE SCALE GENOMIC DNA]</scope>
    <source>
        <strain evidence="16 17">DT12</strain>
    </source>
</reference>
<evidence type="ECO:0000256" key="11">
    <source>
        <dbReference type="ARBA" id="ARBA00031353"/>
    </source>
</evidence>
<dbReference type="PANTHER" id="PTHR23135">
    <property type="entry name" value="MUR LIGASE FAMILY MEMBER"/>
    <property type="match status" value="1"/>
</dbReference>
<comment type="function">
    <text evidence="1">Catalyzes the ATP-dependent polymerization of arginine and aspartate to multi-L-arginyl-poly-L-aspartic acid (cyanophycin; a water-insoluble reserve polymer).</text>
</comment>
<dbReference type="NCBIfam" id="TIGR02068">
    <property type="entry name" value="cya_phycin_syn"/>
    <property type="match status" value="1"/>
</dbReference>
<dbReference type="InterPro" id="IPR013651">
    <property type="entry name" value="ATP-grasp_RimK-type"/>
</dbReference>
<accession>A0ABT3X7U2</accession>
<dbReference type="Pfam" id="PF18921">
    <property type="entry name" value="Cyanophycin_syn"/>
    <property type="match status" value="1"/>
</dbReference>
<evidence type="ECO:0000256" key="10">
    <source>
        <dbReference type="ARBA" id="ARBA00022840"/>
    </source>
</evidence>
<evidence type="ECO:0000256" key="9">
    <source>
        <dbReference type="ARBA" id="ARBA00022741"/>
    </source>
</evidence>
<dbReference type="NCBIfam" id="NF010623">
    <property type="entry name" value="PRK14016.1"/>
    <property type="match status" value="1"/>
</dbReference>
<feature type="domain" description="ATP-grasp" evidence="15">
    <location>
        <begin position="218"/>
        <end position="471"/>
    </location>
</feature>
<dbReference type="InterPro" id="IPR036615">
    <property type="entry name" value="Mur_ligase_C_dom_sf"/>
</dbReference>
<dbReference type="EC" id="6.3.2.30" evidence="5"/>
<comment type="pathway">
    <text evidence="2">Cell wall biogenesis; peptidoglycan biosynthesis.</text>
</comment>
<evidence type="ECO:0000256" key="12">
    <source>
        <dbReference type="ARBA" id="ARBA00048094"/>
    </source>
</evidence>
<dbReference type="RefSeq" id="WP_267153216.1">
    <property type="nucleotide sequence ID" value="NZ_JAPMLT010000014.1"/>
</dbReference>
<dbReference type="Gene3D" id="3.90.190.20">
    <property type="entry name" value="Mur ligase, C-terminal domain"/>
    <property type="match status" value="1"/>
</dbReference>
<comment type="subunit">
    <text evidence="4">Homodimer.</text>
</comment>
<evidence type="ECO:0000256" key="3">
    <source>
        <dbReference type="ARBA" id="ARBA00009060"/>
    </source>
</evidence>
<evidence type="ECO:0000256" key="4">
    <source>
        <dbReference type="ARBA" id="ARBA00011738"/>
    </source>
</evidence>
<evidence type="ECO:0000256" key="2">
    <source>
        <dbReference type="ARBA" id="ARBA00004752"/>
    </source>
</evidence>
<dbReference type="Gene3D" id="3.30.470.20">
    <property type="entry name" value="ATP-grasp fold, B domain"/>
    <property type="match status" value="2"/>
</dbReference>
<dbReference type="InterPro" id="IPR036565">
    <property type="entry name" value="Mur-like_cat_sf"/>
</dbReference>
<dbReference type="GO" id="GO:0071160">
    <property type="term" value="F:cyanophycin synthetase activity (L-aspartate-adding)"/>
    <property type="evidence" value="ECO:0007669"/>
    <property type="project" value="UniProtKB-EC"/>
</dbReference>
<proteinExistence type="inferred from homology"/>
<dbReference type="InterPro" id="IPR044019">
    <property type="entry name" value="Cyanophycin_syn_N"/>
</dbReference>